<dbReference type="AlphaFoldDB" id="A0A178ME30"/>
<evidence type="ECO:0000256" key="3">
    <source>
        <dbReference type="ARBA" id="ARBA00022989"/>
    </source>
</evidence>
<feature type="transmembrane region" description="Helical" evidence="5">
    <location>
        <begin position="91"/>
        <end position="108"/>
    </location>
</feature>
<dbReference type="PANTHER" id="PTHR32322">
    <property type="entry name" value="INNER MEMBRANE TRANSPORTER"/>
    <property type="match status" value="1"/>
</dbReference>
<dbReference type="InterPro" id="IPR037185">
    <property type="entry name" value="EmrE-like"/>
</dbReference>
<feature type="transmembrane region" description="Helical" evidence="5">
    <location>
        <begin position="205"/>
        <end position="227"/>
    </location>
</feature>
<keyword evidence="2 5" id="KW-0812">Transmembrane</keyword>
<evidence type="ECO:0000256" key="5">
    <source>
        <dbReference type="SAM" id="Phobius"/>
    </source>
</evidence>
<dbReference type="Gene3D" id="1.10.3730.20">
    <property type="match status" value="1"/>
</dbReference>
<feature type="transmembrane region" description="Helical" evidence="5">
    <location>
        <begin position="63"/>
        <end position="85"/>
    </location>
</feature>
<dbReference type="SUPFAM" id="SSF103481">
    <property type="entry name" value="Multidrug resistance efflux transporter EmrE"/>
    <property type="match status" value="2"/>
</dbReference>
<evidence type="ECO:0000313" key="8">
    <source>
        <dbReference type="Proteomes" id="UP000078428"/>
    </source>
</evidence>
<dbReference type="InterPro" id="IPR050638">
    <property type="entry name" value="AA-Vitamin_Transporters"/>
</dbReference>
<reference evidence="7 8" key="1">
    <citation type="submission" date="2016-04" db="EMBL/GenBank/DDBJ databases">
        <title>Draft genome sequence of freshwater magnetotactic bacteria Magnetospirillum marisnigri SP-1 and Magnetospirillum moscoviense BB-1.</title>
        <authorList>
            <person name="Koziaeva V."/>
            <person name="Dziuba M.V."/>
            <person name="Ivanov T.M."/>
            <person name="Kuznetsov B."/>
            <person name="Grouzdev D.S."/>
        </authorList>
    </citation>
    <scope>NUCLEOTIDE SEQUENCE [LARGE SCALE GENOMIC DNA]</scope>
    <source>
        <strain evidence="7 8">SP-1</strain>
    </source>
</reference>
<organism evidence="7 8">
    <name type="scientific">Paramagnetospirillum marisnigri</name>
    <dbReference type="NCBI Taxonomy" id="1285242"/>
    <lineage>
        <taxon>Bacteria</taxon>
        <taxon>Pseudomonadati</taxon>
        <taxon>Pseudomonadota</taxon>
        <taxon>Alphaproteobacteria</taxon>
        <taxon>Rhodospirillales</taxon>
        <taxon>Magnetospirillaceae</taxon>
        <taxon>Paramagnetospirillum</taxon>
    </lineage>
</organism>
<dbReference type="PANTHER" id="PTHR32322:SF9">
    <property type="entry name" value="AMINO-ACID METABOLITE EFFLUX PUMP-RELATED"/>
    <property type="match status" value="1"/>
</dbReference>
<comment type="caution">
    <text evidence="7">The sequence shown here is derived from an EMBL/GenBank/DDBJ whole genome shotgun (WGS) entry which is preliminary data.</text>
</comment>
<feature type="transmembrane region" description="Helical" evidence="5">
    <location>
        <begin position="239"/>
        <end position="256"/>
    </location>
</feature>
<comment type="subcellular location">
    <subcellularLocation>
        <location evidence="1">Membrane</location>
        <topology evidence="1">Multi-pass membrane protein</topology>
    </subcellularLocation>
</comment>
<feature type="transmembrane region" description="Helical" evidence="5">
    <location>
        <begin position="30"/>
        <end position="51"/>
    </location>
</feature>
<dbReference type="RefSeq" id="WP_068494868.1">
    <property type="nucleotide sequence ID" value="NZ_LWQT01000088.1"/>
</dbReference>
<dbReference type="GO" id="GO:0016020">
    <property type="term" value="C:membrane"/>
    <property type="evidence" value="ECO:0007669"/>
    <property type="project" value="UniProtKB-SubCell"/>
</dbReference>
<dbReference type="EMBL" id="LWQT01000088">
    <property type="protein sequence ID" value="OAN46776.1"/>
    <property type="molecule type" value="Genomic_DNA"/>
</dbReference>
<feature type="transmembrane region" description="Helical" evidence="5">
    <location>
        <begin position="138"/>
        <end position="159"/>
    </location>
</feature>
<evidence type="ECO:0000313" key="7">
    <source>
        <dbReference type="EMBL" id="OAN46776.1"/>
    </source>
</evidence>
<proteinExistence type="predicted"/>
<dbReference type="STRING" id="1285242.A6A04_06035"/>
<feature type="domain" description="EamA" evidence="6">
    <location>
        <begin position="144"/>
        <end position="276"/>
    </location>
</feature>
<keyword evidence="8" id="KW-1185">Reference proteome</keyword>
<gene>
    <name evidence="7" type="ORF">A6A04_06035</name>
</gene>
<evidence type="ECO:0000259" key="6">
    <source>
        <dbReference type="Pfam" id="PF00892"/>
    </source>
</evidence>
<dbReference type="OrthoDB" id="7158585at2"/>
<name>A0A178ME30_9PROT</name>
<feature type="transmembrane region" description="Helical" evidence="5">
    <location>
        <begin position="262"/>
        <end position="283"/>
    </location>
</feature>
<feature type="transmembrane region" description="Helical" evidence="5">
    <location>
        <begin position="115"/>
        <end position="132"/>
    </location>
</feature>
<dbReference type="InterPro" id="IPR000620">
    <property type="entry name" value="EamA_dom"/>
</dbReference>
<protein>
    <recommendedName>
        <fullName evidence="6">EamA domain-containing protein</fullName>
    </recommendedName>
</protein>
<evidence type="ECO:0000256" key="1">
    <source>
        <dbReference type="ARBA" id="ARBA00004141"/>
    </source>
</evidence>
<sequence>MTPTQIACAVLVPLFWGVQFVVIKVGLTAFPPLFFVGLRFAAVAVILLPFVGRPTRRELGPMIAISVFFGGLNFALFFVGLGQGLASVSAVAHQLSTPFTVLLAWSLLGERPTTRVIIGVALAFGGVALTVAEPNASVMIVPTLLVIAAGFAWAIGSVLTKRHGPFEPLKLMAWMSLFTVPQVMATSLVIEHGQLASLHTASLTAWLAFAYTVLFGAVIGWGLWFWLIARCSMTRMAPFALLQTVFAVVAGVVFLHEPLTPTLVVGAVICIAGVAITQSRSFAQASPPTAPRAPIEPIQEECL</sequence>
<accession>A0A178ME30</accession>
<feature type="transmembrane region" description="Helical" evidence="5">
    <location>
        <begin position="171"/>
        <end position="190"/>
    </location>
</feature>
<keyword evidence="4 5" id="KW-0472">Membrane</keyword>
<keyword evidence="3 5" id="KW-1133">Transmembrane helix</keyword>
<evidence type="ECO:0000256" key="2">
    <source>
        <dbReference type="ARBA" id="ARBA00022692"/>
    </source>
</evidence>
<evidence type="ECO:0000256" key="4">
    <source>
        <dbReference type="ARBA" id="ARBA00023136"/>
    </source>
</evidence>
<dbReference type="Pfam" id="PF00892">
    <property type="entry name" value="EamA"/>
    <property type="match status" value="2"/>
</dbReference>
<feature type="domain" description="EamA" evidence="6">
    <location>
        <begin position="6"/>
        <end position="131"/>
    </location>
</feature>
<dbReference type="Proteomes" id="UP000078428">
    <property type="component" value="Unassembled WGS sequence"/>
</dbReference>